<protein>
    <submittedName>
        <fullName evidence="2">Uncharacterized protein</fullName>
    </submittedName>
</protein>
<comment type="caution">
    <text evidence="2">The sequence shown here is derived from an EMBL/GenBank/DDBJ whole genome shotgun (WGS) entry which is preliminary data.</text>
</comment>
<evidence type="ECO:0000313" key="3">
    <source>
        <dbReference type="Proteomes" id="UP000777438"/>
    </source>
</evidence>
<dbReference type="AlphaFoldDB" id="A0A9P8W9F0"/>
<feature type="region of interest" description="Disordered" evidence="1">
    <location>
        <begin position="1"/>
        <end position="37"/>
    </location>
</feature>
<accession>A0A9P8W9F0</accession>
<feature type="compositionally biased region" description="Polar residues" evidence="1">
    <location>
        <begin position="1"/>
        <end position="10"/>
    </location>
</feature>
<sequence length="211" mass="24349">MRERNPQSYTGFKELSRHPRQPSDIRNSQRQNERLEPDEEMFARIKELNAITKPAVIEILKNMQECSKITQAQSENLIEHLKTMPLDLFEDSVRAFLGEMSSRKMVREGRTSQNFYIGSIEGPTAFNYAIGSGKNYKHKEEKEEESGHSTETHDHESVAPASDSEDWEDCTDDEEHVIEDEDDSHQRSRSPSTKSKIFTPSRRAGHRVTTH</sequence>
<evidence type="ECO:0000256" key="1">
    <source>
        <dbReference type="SAM" id="MobiDB-lite"/>
    </source>
</evidence>
<feature type="compositionally biased region" description="Polar residues" evidence="1">
    <location>
        <begin position="189"/>
        <end position="198"/>
    </location>
</feature>
<feature type="compositionally biased region" description="Acidic residues" evidence="1">
    <location>
        <begin position="163"/>
        <end position="183"/>
    </location>
</feature>
<reference evidence="2 3" key="1">
    <citation type="journal article" date="2021" name="Nat. Commun.">
        <title>Genetic determinants of endophytism in the Arabidopsis root mycobiome.</title>
        <authorList>
            <person name="Mesny F."/>
            <person name="Miyauchi S."/>
            <person name="Thiergart T."/>
            <person name="Pickel B."/>
            <person name="Atanasova L."/>
            <person name="Karlsson M."/>
            <person name="Huettel B."/>
            <person name="Barry K.W."/>
            <person name="Haridas S."/>
            <person name="Chen C."/>
            <person name="Bauer D."/>
            <person name="Andreopoulos W."/>
            <person name="Pangilinan J."/>
            <person name="LaButti K."/>
            <person name="Riley R."/>
            <person name="Lipzen A."/>
            <person name="Clum A."/>
            <person name="Drula E."/>
            <person name="Henrissat B."/>
            <person name="Kohler A."/>
            <person name="Grigoriev I.V."/>
            <person name="Martin F.M."/>
            <person name="Hacquard S."/>
        </authorList>
    </citation>
    <scope>NUCLEOTIDE SEQUENCE [LARGE SCALE GENOMIC DNA]</scope>
    <source>
        <strain evidence="2 3">MPI-CAGE-CH-0241</strain>
    </source>
</reference>
<dbReference type="EMBL" id="JAGPYM010000005">
    <property type="protein sequence ID" value="KAH6894637.1"/>
    <property type="molecule type" value="Genomic_DNA"/>
</dbReference>
<feature type="region of interest" description="Disordered" evidence="1">
    <location>
        <begin position="136"/>
        <end position="211"/>
    </location>
</feature>
<proteinExistence type="predicted"/>
<dbReference type="OrthoDB" id="3045089at2759"/>
<evidence type="ECO:0000313" key="2">
    <source>
        <dbReference type="EMBL" id="KAH6894637.1"/>
    </source>
</evidence>
<name>A0A9P8W9F0_9HYPO</name>
<gene>
    <name evidence="2" type="ORF">B0T10DRAFT_456863</name>
</gene>
<feature type="compositionally biased region" description="Basic and acidic residues" evidence="1">
    <location>
        <begin position="14"/>
        <end position="23"/>
    </location>
</feature>
<feature type="compositionally biased region" description="Basic and acidic residues" evidence="1">
    <location>
        <begin position="138"/>
        <end position="157"/>
    </location>
</feature>
<organism evidence="2 3">
    <name type="scientific">Thelonectria olida</name>
    <dbReference type="NCBI Taxonomy" id="1576542"/>
    <lineage>
        <taxon>Eukaryota</taxon>
        <taxon>Fungi</taxon>
        <taxon>Dikarya</taxon>
        <taxon>Ascomycota</taxon>
        <taxon>Pezizomycotina</taxon>
        <taxon>Sordariomycetes</taxon>
        <taxon>Hypocreomycetidae</taxon>
        <taxon>Hypocreales</taxon>
        <taxon>Nectriaceae</taxon>
        <taxon>Thelonectria</taxon>
    </lineage>
</organism>
<keyword evidence="3" id="KW-1185">Reference proteome</keyword>
<dbReference type="Proteomes" id="UP000777438">
    <property type="component" value="Unassembled WGS sequence"/>
</dbReference>